<evidence type="ECO:0000313" key="2">
    <source>
        <dbReference type="Proteomes" id="UP000501868"/>
    </source>
</evidence>
<proteinExistence type="predicted"/>
<sequence>MEKLTIEGLKTVINENTEDLYYFSDKMLNDGIYIKYKVLQPVGIPGPKGLKHSHIQVGNLKVTGDIVSIAEYYILYWDVLLSDIELYRMIKDTYEIYNSHSRSEFGELMRERAESGAISPTPKKLDDNNNIINDLLNDIKLIKRLGDSNTVNVTTNVSLPPNAPTIKGIADNETALAGKAEPNVDLNVSQVGTTFMQIIKDGRLMNPLYHGTSTLFLDDILTKGLGAENPIKKHNIMETLEKLVKKGYEYNEYLPKSNWSPNSEHWLLKKNNMIVNNEIANHRYGGVYLTPSKFTAVRYTRNKYGSELISNTIILYHFLKENSVPVELDNDFLSKIINCSYDPVVIIASCVDCSLLQSENNNKPVDDTFKDLQYFLEEGFDPQQTNFELPQPNIITPEHLTVLSVEEYNNIKEKHNPTF</sequence>
<gene>
    <name evidence="1" type="ORF">HFZ78_18485</name>
</gene>
<accession>A0A6H1P4T0</accession>
<reference evidence="1 2" key="2">
    <citation type="submission" date="2020-04" db="EMBL/GenBank/DDBJ databases">
        <authorList>
            <person name="Fomenkov A."/>
            <person name="Anton B.P."/>
            <person name="Roberts R.J."/>
        </authorList>
    </citation>
    <scope>NUCLEOTIDE SEQUENCE [LARGE SCALE GENOMIC DNA]</scope>
    <source>
        <strain evidence="1 2">S2</strain>
    </source>
</reference>
<reference evidence="1 2" key="1">
    <citation type="submission" date="2020-04" db="EMBL/GenBank/DDBJ databases">
        <title>Genome-Wide Identification of 5-Methylcytosine Sites in Bacterial Genomes By High-Throughput Sequencing of MspJI Restriction Fragments.</title>
        <authorList>
            <person name="Wu V."/>
        </authorList>
    </citation>
    <scope>NUCLEOTIDE SEQUENCE [LARGE SCALE GENOMIC DNA]</scope>
    <source>
        <strain evidence="1 2">S2</strain>
    </source>
</reference>
<evidence type="ECO:0000313" key="1">
    <source>
        <dbReference type="EMBL" id="QIZ08452.1"/>
    </source>
</evidence>
<dbReference type="Proteomes" id="UP000501868">
    <property type="component" value="Chromosome"/>
</dbReference>
<dbReference type="EMBL" id="CP051128">
    <property type="protein sequence ID" value="QIZ08452.1"/>
    <property type="molecule type" value="Genomic_DNA"/>
</dbReference>
<protein>
    <submittedName>
        <fullName evidence="1">Uncharacterized protein</fullName>
    </submittedName>
</protein>
<name>A0A6H1P4T0_PRIMG</name>
<organism evidence="1 2">
    <name type="scientific">Priestia megaterium</name>
    <name type="common">Bacillus megaterium</name>
    <dbReference type="NCBI Taxonomy" id="1404"/>
    <lineage>
        <taxon>Bacteria</taxon>
        <taxon>Bacillati</taxon>
        <taxon>Bacillota</taxon>
        <taxon>Bacilli</taxon>
        <taxon>Bacillales</taxon>
        <taxon>Bacillaceae</taxon>
        <taxon>Priestia</taxon>
    </lineage>
</organism>
<dbReference type="AlphaFoldDB" id="A0A6H1P4T0"/>